<evidence type="ECO:0000256" key="2">
    <source>
        <dbReference type="ARBA" id="ARBA00022490"/>
    </source>
</evidence>
<feature type="domain" description="Rhodanese" evidence="14">
    <location>
        <begin position="372"/>
        <end position="488"/>
    </location>
</feature>
<accession>A0A2U1J824</accession>
<dbReference type="PANTHER" id="PTHR10953:SF102">
    <property type="entry name" value="ADENYLYLTRANSFERASE AND SULFURTRANSFERASE MOCS3"/>
    <property type="match status" value="1"/>
</dbReference>
<keyword evidence="2 12" id="KW-0963">Cytoplasm</keyword>
<feature type="binding site" evidence="12">
    <location>
        <begin position="123"/>
        <end position="127"/>
    </location>
    <ligand>
        <name>ATP</name>
        <dbReference type="ChEBI" id="CHEBI:30616"/>
    </ligand>
</feature>
<dbReference type="GO" id="GO:0004792">
    <property type="term" value="F:thiosulfate-cyanide sulfurtransferase activity"/>
    <property type="evidence" value="ECO:0007669"/>
    <property type="project" value="TreeGrafter"/>
</dbReference>
<dbReference type="GO" id="GO:0042292">
    <property type="term" value="F:URM1 activating enzyme activity"/>
    <property type="evidence" value="ECO:0007669"/>
    <property type="project" value="TreeGrafter"/>
</dbReference>
<keyword evidence="9 12" id="KW-0067">ATP-binding</keyword>
<keyword evidence="5 12" id="KW-0479">Metal-binding</keyword>
<keyword evidence="7" id="KW-0833">Ubl conjugation pathway</keyword>
<comment type="subcellular location">
    <subcellularLocation>
        <location evidence="1">Cytoplasm</location>
        <location evidence="1">Cytosol</location>
    </subcellularLocation>
</comment>
<evidence type="ECO:0000313" key="16">
    <source>
        <dbReference type="Proteomes" id="UP000245591"/>
    </source>
</evidence>
<feature type="coiled-coil region" evidence="13">
    <location>
        <begin position="7"/>
        <end position="41"/>
    </location>
</feature>
<reference evidence="15 16" key="1">
    <citation type="journal article" date="2018" name="MBio">
        <title>Comparative Genomics Reveals the Core Gene Toolbox for the Fungus-Insect Symbiosis.</title>
        <authorList>
            <person name="Wang Y."/>
            <person name="Stata M."/>
            <person name="Wang W."/>
            <person name="Stajich J.E."/>
            <person name="White M.M."/>
            <person name="Moncalvo J.M."/>
        </authorList>
    </citation>
    <scope>NUCLEOTIDE SEQUENCE [LARGE SCALE GENOMIC DNA]</scope>
    <source>
        <strain evidence="15 16">AUS-126-30</strain>
    </source>
</reference>
<evidence type="ECO:0000256" key="9">
    <source>
        <dbReference type="ARBA" id="ARBA00022840"/>
    </source>
</evidence>
<evidence type="ECO:0000256" key="6">
    <source>
        <dbReference type="ARBA" id="ARBA00022741"/>
    </source>
</evidence>
<dbReference type="InterPro" id="IPR000594">
    <property type="entry name" value="ThiF_NAD_FAD-bd"/>
</dbReference>
<keyword evidence="13" id="KW-0175">Coiled coil</keyword>
<feature type="binding site" evidence="12">
    <location>
        <begin position="184"/>
        <end position="185"/>
    </location>
    <ligand>
        <name>ATP</name>
        <dbReference type="ChEBI" id="CHEBI:30616"/>
    </ligand>
</feature>
<dbReference type="InterPro" id="IPR035985">
    <property type="entry name" value="Ubiquitin-activating_enz"/>
</dbReference>
<dbReference type="FunFam" id="3.40.50.720:FF:000033">
    <property type="entry name" value="Adenylyltransferase and sulfurtransferase MOCS3"/>
    <property type="match status" value="1"/>
</dbReference>
<dbReference type="GO" id="GO:0046872">
    <property type="term" value="F:metal ion binding"/>
    <property type="evidence" value="ECO:0007669"/>
    <property type="project" value="UniProtKB-KW"/>
</dbReference>
<dbReference type="InterPro" id="IPR036873">
    <property type="entry name" value="Rhodanese-like_dom_sf"/>
</dbReference>
<dbReference type="InterPro" id="IPR028885">
    <property type="entry name" value="MOCS3/Uba4"/>
</dbReference>
<keyword evidence="4 12" id="KW-0819">tRNA processing</keyword>
<feature type="binding site" evidence="12">
    <location>
        <position position="95"/>
    </location>
    <ligand>
        <name>ATP</name>
        <dbReference type="ChEBI" id="CHEBI:30616"/>
    </ligand>
</feature>
<evidence type="ECO:0000256" key="8">
    <source>
        <dbReference type="ARBA" id="ARBA00022833"/>
    </source>
</evidence>
<dbReference type="Proteomes" id="UP000245591">
    <property type="component" value="Unassembled WGS sequence"/>
</dbReference>
<feature type="active site" description="Glycyl thioester intermediate; for adenylyltransferase activity" evidence="12">
    <location>
        <position position="242"/>
    </location>
</feature>
<protein>
    <recommendedName>
        <fullName evidence="11">Needs CLA4 to survive protein 3</fullName>
    </recommendedName>
</protein>
<keyword evidence="6 12" id="KW-0547">Nucleotide-binding</keyword>
<comment type="pathway">
    <text evidence="12">tRNA modification; 5-methoxycarbonylmethyl-2-thiouridine-tRNA biosynthesis.</text>
</comment>
<name>A0A2U1J824_SMIAN</name>
<feature type="active site" description="Cysteine persulfide intermediate; for sulfurtransferase activity" evidence="12">
    <location>
        <position position="448"/>
    </location>
</feature>
<gene>
    <name evidence="12" type="primary">UBA4</name>
    <name evidence="15" type="ORF">BB558_002741</name>
</gene>
<evidence type="ECO:0000313" key="15">
    <source>
        <dbReference type="EMBL" id="PWA01169.1"/>
    </source>
</evidence>
<feature type="binding site" evidence="12">
    <location>
        <position position="320"/>
    </location>
    <ligand>
        <name>Zn(2+)</name>
        <dbReference type="ChEBI" id="CHEBI:29105"/>
    </ligand>
</feature>
<dbReference type="UniPathway" id="UPA00988"/>
<proteinExistence type="inferred from homology"/>
<organism evidence="15 16">
    <name type="scientific">Smittium angustum</name>
    <dbReference type="NCBI Taxonomy" id="133377"/>
    <lineage>
        <taxon>Eukaryota</taxon>
        <taxon>Fungi</taxon>
        <taxon>Fungi incertae sedis</taxon>
        <taxon>Zoopagomycota</taxon>
        <taxon>Kickxellomycotina</taxon>
        <taxon>Harpellomycetes</taxon>
        <taxon>Harpellales</taxon>
        <taxon>Legeriomycetaceae</taxon>
        <taxon>Smittium</taxon>
    </lineage>
</organism>
<comment type="cofactor">
    <cofactor evidence="12">
        <name>Zn(2+)</name>
        <dbReference type="ChEBI" id="CHEBI:29105"/>
    </cofactor>
    <text evidence="12">Binds 1 zinc ion per subunit.</text>
</comment>
<sequence>MNSTNLVMSLESELDEISKKINQLTKRKEQIENELLVAKSRNPVDLYSTDYINLPQFLDPTDITKYSRQLLLPQIGPQGQAKLKNTKVIVVGAGGLGSSVLFYLCSMGIGEIGVIDHDTVDISNLHRQIIHTEENQGMKKVESAQMAMRKLNSRCKVNAIDDILSSENALRLFSLYDIVVDASDNLPTRYLVSDACVLSKKPLVFGSALRTEGQLVTYNHNGGPCYRCLFPNPPKFDPKASCSEAGVLGVVPGIIGCMQALEVVKILMENNNQSKQNEFPKKEMVIGNGKYISTHKMLTFSAFASPQFREFKVRGKRVDCEVCGQNPSVKELIDYPAFCGSSSTDKPIKWKILDETDPSRISCYDYAKVRDQGQEHVLLDVREKFQYEMCSIKDSVHIPCKQIEKTLENIKSTEIIENKSVDDTQNNKILQVIEKAKDHNNIPIYAICRRGNLSQLAVKCIRELGYKNCFQIDGGLTSWQKDIDPKFPSY</sequence>
<dbReference type="GO" id="GO:0005524">
    <property type="term" value="F:ATP binding"/>
    <property type="evidence" value="ECO:0007669"/>
    <property type="project" value="UniProtKB-KW"/>
</dbReference>
<dbReference type="GO" id="GO:0032447">
    <property type="term" value="P:protein urmylation"/>
    <property type="evidence" value="ECO:0007669"/>
    <property type="project" value="TreeGrafter"/>
</dbReference>
<evidence type="ECO:0000256" key="10">
    <source>
        <dbReference type="ARBA" id="ARBA00023268"/>
    </source>
</evidence>
<keyword evidence="10 12" id="KW-0511">Multifunctional enzyme</keyword>
<keyword evidence="16" id="KW-1185">Reference proteome</keyword>
<evidence type="ECO:0000256" key="5">
    <source>
        <dbReference type="ARBA" id="ARBA00022723"/>
    </source>
</evidence>
<evidence type="ECO:0000256" key="3">
    <source>
        <dbReference type="ARBA" id="ARBA00022679"/>
    </source>
</evidence>
<evidence type="ECO:0000256" key="12">
    <source>
        <dbReference type="HAMAP-Rule" id="MF_03049"/>
    </source>
</evidence>
<dbReference type="Gene3D" id="3.40.50.720">
    <property type="entry name" value="NAD(P)-binding Rossmann-like Domain"/>
    <property type="match status" value="1"/>
</dbReference>
<dbReference type="EMBL" id="MBFU01000214">
    <property type="protein sequence ID" value="PWA01169.1"/>
    <property type="molecule type" value="Genomic_DNA"/>
</dbReference>
<feature type="binding site" evidence="12">
    <location>
        <position position="116"/>
    </location>
    <ligand>
        <name>ATP</name>
        <dbReference type="ChEBI" id="CHEBI:30616"/>
    </ligand>
</feature>
<feature type="binding site" evidence="12">
    <location>
        <position position="225"/>
    </location>
    <ligand>
        <name>Zn(2+)</name>
        <dbReference type="ChEBI" id="CHEBI:29105"/>
    </ligand>
</feature>
<dbReference type="GO" id="GO:0070566">
    <property type="term" value="F:adenylyltransferase activity"/>
    <property type="evidence" value="ECO:0007669"/>
    <property type="project" value="InterPro"/>
</dbReference>
<dbReference type="AlphaFoldDB" id="A0A2U1J824"/>
<evidence type="ECO:0000256" key="1">
    <source>
        <dbReference type="ARBA" id="ARBA00004514"/>
    </source>
</evidence>
<evidence type="ECO:0000256" key="7">
    <source>
        <dbReference type="ARBA" id="ARBA00022786"/>
    </source>
</evidence>
<dbReference type="SUPFAM" id="SSF69572">
    <property type="entry name" value="Activating enzymes of the ubiquitin-like proteins"/>
    <property type="match status" value="1"/>
</dbReference>
<dbReference type="GO" id="GO:0002143">
    <property type="term" value="P:tRNA wobble position uridine thiolation"/>
    <property type="evidence" value="ECO:0007669"/>
    <property type="project" value="InterPro"/>
</dbReference>
<dbReference type="HAMAP" id="MF_03049">
    <property type="entry name" value="MOCS3_Uba4"/>
    <property type="match status" value="1"/>
</dbReference>
<dbReference type="Pfam" id="PF00581">
    <property type="entry name" value="Rhodanese"/>
    <property type="match status" value="1"/>
</dbReference>
<dbReference type="GO" id="GO:0005829">
    <property type="term" value="C:cytosol"/>
    <property type="evidence" value="ECO:0007669"/>
    <property type="project" value="UniProtKB-SubCell"/>
</dbReference>
<dbReference type="InterPro" id="IPR001763">
    <property type="entry name" value="Rhodanese-like_dom"/>
</dbReference>
<dbReference type="SMART" id="SM00450">
    <property type="entry name" value="RHOD"/>
    <property type="match status" value="1"/>
</dbReference>
<comment type="caution">
    <text evidence="15">The sequence shown here is derived from an EMBL/GenBank/DDBJ whole genome shotgun (WGS) entry which is preliminary data.</text>
</comment>
<dbReference type="Pfam" id="PF00899">
    <property type="entry name" value="ThiF"/>
    <property type="match status" value="1"/>
</dbReference>
<comment type="similarity">
    <text evidence="12">In the N-terminal section; belongs to the HesA/MoeB/ThiF family. UBA4 subfamily.</text>
</comment>
<dbReference type="PROSITE" id="PS50206">
    <property type="entry name" value="RHODANESE_3"/>
    <property type="match status" value="1"/>
</dbReference>
<evidence type="ECO:0000256" key="11">
    <source>
        <dbReference type="ARBA" id="ARBA00075323"/>
    </source>
</evidence>
<evidence type="ECO:0000256" key="4">
    <source>
        <dbReference type="ARBA" id="ARBA00022694"/>
    </source>
</evidence>
<keyword evidence="8 12" id="KW-0862">Zinc</keyword>
<feature type="binding site" evidence="12">
    <location>
        <position position="323"/>
    </location>
    <ligand>
        <name>Zn(2+)</name>
        <dbReference type="ChEBI" id="CHEBI:29105"/>
    </ligand>
</feature>
<dbReference type="FunFam" id="3.40.250.10:FF:000014">
    <property type="entry name" value="Adenylyltransferase and sulfurtransferase MOCS3"/>
    <property type="match status" value="1"/>
</dbReference>
<evidence type="ECO:0000256" key="13">
    <source>
        <dbReference type="SAM" id="Coils"/>
    </source>
</evidence>
<feature type="binding site" evidence="12">
    <location>
        <position position="228"/>
    </location>
    <ligand>
        <name>Zn(2+)</name>
        <dbReference type="ChEBI" id="CHEBI:29105"/>
    </ligand>
</feature>
<keyword evidence="3 12" id="KW-0808">Transferase</keyword>
<dbReference type="InterPro" id="IPR045886">
    <property type="entry name" value="ThiF/MoeB/HesA"/>
</dbReference>
<dbReference type="PANTHER" id="PTHR10953">
    <property type="entry name" value="UBIQUITIN-ACTIVATING ENZYME E1"/>
    <property type="match status" value="1"/>
</dbReference>
<feature type="binding site" evidence="12">
    <location>
        <position position="140"/>
    </location>
    <ligand>
        <name>ATP</name>
        <dbReference type="ChEBI" id="CHEBI:30616"/>
    </ligand>
</feature>
<dbReference type="Gene3D" id="3.40.250.10">
    <property type="entry name" value="Rhodanese-like domain"/>
    <property type="match status" value="1"/>
</dbReference>
<dbReference type="SUPFAM" id="SSF52821">
    <property type="entry name" value="Rhodanese/Cell cycle control phosphatase"/>
    <property type="match status" value="1"/>
</dbReference>
<dbReference type="CDD" id="cd00757">
    <property type="entry name" value="ThiF_MoeB_HesA_family"/>
    <property type="match status" value="1"/>
</dbReference>
<evidence type="ECO:0000259" key="14">
    <source>
        <dbReference type="PROSITE" id="PS50206"/>
    </source>
</evidence>